<sequence length="47" mass="5661">MGFARDLLSFESNDNPRCLLRGRSPRYGLLEGRRFRRFFRVWGRLKG</sequence>
<protein>
    <submittedName>
        <fullName evidence="1">Uncharacterized protein</fullName>
    </submittedName>
</protein>
<dbReference type="Proteomes" id="UP000005365">
    <property type="component" value="Unassembled WGS sequence"/>
</dbReference>
<comment type="caution">
    <text evidence="1">The sequence shown here is derived from an EMBL/GenBank/DDBJ whole genome shotgun (WGS) entry which is preliminary data.</text>
</comment>
<evidence type="ECO:0000313" key="2">
    <source>
        <dbReference type="Proteomes" id="UP000005365"/>
    </source>
</evidence>
<proteinExistence type="predicted"/>
<accession>C6M7M2</accession>
<name>C6M7M2_NEISI</name>
<keyword evidence="2" id="KW-1185">Reference proteome</keyword>
<evidence type="ECO:0000313" key="1">
    <source>
        <dbReference type="EMBL" id="EET43770.1"/>
    </source>
</evidence>
<dbReference type="AlphaFoldDB" id="C6M7M2"/>
<gene>
    <name evidence="1" type="ORF">NEISICOT_02531</name>
</gene>
<organism evidence="1 2">
    <name type="scientific">Neisseria sicca ATCC 29256</name>
    <dbReference type="NCBI Taxonomy" id="547045"/>
    <lineage>
        <taxon>Bacteria</taxon>
        <taxon>Pseudomonadati</taxon>
        <taxon>Pseudomonadota</taxon>
        <taxon>Betaproteobacteria</taxon>
        <taxon>Neisseriales</taxon>
        <taxon>Neisseriaceae</taxon>
        <taxon>Neisseria</taxon>
    </lineage>
</organism>
<reference evidence="1" key="1">
    <citation type="submission" date="2009-07" db="EMBL/GenBank/DDBJ databases">
        <authorList>
            <person name="Weinstock G."/>
            <person name="Sodergren E."/>
            <person name="Clifton S."/>
            <person name="Fulton L."/>
            <person name="Fulton B."/>
            <person name="Courtney L."/>
            <person name="Fronick C."/>
            <person name="Harrison M."/>
            <person name="Strong C."/>
            <person name="Farmer C."/>
            <person name="Delahaunty K."/>
            <person name="Markovic C."/>
            <person name="Hall O."/>
            <person name="Minx P."/>
            <person name="Tomlinson C."/>
            <person name="Mitreva M."/>
            <person name="Nelson J."/>
            <person name="Hou S."/>
            <person name="Wollam A."/>
            <person name="Pepin K.H."/>
            <person name="Johnson M."/>
            <person name="Bhonagiri V."/>
            <person name="Nash W.E."/>
            <person name="Warren W."/>
            <person name="Chinwalla A."/>
            <person name="Mardis E.R."/>
            <person name="Wilson R.K."/>
        </authorList>
    </citation>
    <scope>NUCLEOTIDE SEQUENCE [LARGE SCALE GENOMIC DNA]</scope>
    <source>
        <strain evidence="1">ATCC 29256</strain>
    </source>
</reference>
<dbReference type="EMBL" id="ACKO02000016">
    <property type="protein sequence ID" value="EET43770.1"/>
    <property type="molecule type" value="Genomic_DNA"/>
</dbReference>